<accession>A0ABD0QX56</accession>
<evidence type="ECO:0000256" key="1">
    <source>
        <dbReference type="SAM" id="MobiDB-lite"/>
    </source>
</evidence>
<name>A0ABD0QX56_CIRMR</name>
<evidence type="ECO:0000313" key="4">
    <source>
        <dbReference type="Proteomes" id="UP001529510"/>
    </source>
</evidence>
<dbReference type="AlphaFoldDB" id="A0ABD0QX56"/>
<keyword evidence="2" id="KW-0812">Transmembrane</keyword>
<proteinExistence type="predicted"/>
<feature type="region of interest" description="Disordered" evidence="1">
    <location>
        <begin position="45"/>
        <end position="68"/>
    </location>
</feature>
<protein>
    <submittedName>
        <fullName evidence="3">Uncharacterized protein</fullName>
    </submittedName>
</protein>
<evidence type="ECO:0000313" key="3">
    <source>
        <dbReference type="EMBL" id="KAL0190308.1"/>
    </source>
</evidence>
<evidence type="ECO:0000256" key="2">
    <source>
        <dbReference type="SAM" id="Phobius"/>
    </source>
</evidence>
<keyword evidence="2" id="KW-1133">Transmembrane helix</keyword>
<keyword evidence="4" id="KW-1185">Reference proteome</keyword>
<feature type="non-terminal residue" evidence="3">
    <location>
        <position position="68"/>
    </location>
</feature>
<sequence length="68" mass="7319">TLSPFLNTGVVVAVTMTAFLFRVGPLSFVGLVIFHLLSLPLVTSQTPSLPATSDPEVPEKNAPRYLLH</sequence>
<dbReference type="EMBL" id="JAMKFB020000006">
    <property type="protein sequence ID" value="KAL0190308.1"/>
    <property type="molecule type" value="Genomic_DNA"/>
</dbReference>
<organism evidence="3 4">
    <name type="scientific">Cirrhinus mrigala</name>
    <name type="common">Mrigala</name>
    <dbReference type="NCBI Taxonomy" id="683832"/>
    <lineage>
        <taxon>Eukaryota</taxon>
        <taxon>Metazoa</taxon>
        <taxon>Chordata</taxon>
        <taxon>Craniata</taxon>
        <taxon>Vertebrata</taxon>
        <taxon>Euteleostomi</taxon>
        <taxon>Actinopterygii</taxon>
        <taxon>Neopterygii</taxon>
        <taxon>Teleostei</taxon>
        <taxon>Ostariophysi</taxon>
        <taxon>Cypriniformes</taxon>
        <taxon>Cyprinidae</taxon>
        <taxon>Labeoninae</taxon>
        <taxon>Labeonini</taxon>
        <taxon>Cirrhinus</taxon>
    </lineage>
</organism>
<feature type="transmembrane region" description="Helical" evidence="2">
    <location>
        <begin position="12"/>
        <end position="37"/>
    </location>
</feature>
<dbReference type="Proteomes" id="UP001529510">
    <property type="component" value="Unassembled WGS sequence"/>
</dbReference>
<gene>
    <name evidence="3" type="ORF">M9458_013006</name>
</gene>
<comment type="caution">
    <text evidence="3">The sequence shown here is derived from an EMBL/GenBank/DDBJ whole genome shotgun (WGS) entry which is preliminary data.</text>
</comment>
<reference evidence="3 4" key="1">
    <citation type="submission" date="2024-05" db="EMBL/GenBank/DDBJ databases">
        <title>Genome sequencing and assembly of Indian major carp, Cirrhinus mrigala (Hamilton, 1822).</title>
        <authorList>
            <person name="Mohindra V."/>
            <person name="Chowdhury L.M."/>
            <person name="Lal K."/>
            <person name="Jena J.K."/>
        </authorList>
    </citation>
    <scope>NUCLEOTIDE SEQUENCE [LARGE SCALE GENOMIC DNA]</scope>
    <source>
        <strain evidence="3">CM1030</strain>
        <tissue evidence="3">Blood</tissue>
    </source>
</reference>
<keyword evidence="2" id="KW-0472">Membrane</keyword>
<feature type="non-terminal residue" evidence="3">
    <location>
        <position position="1"/>
    </location>
</feature>